<keyword evidence="3" id="KW-1185">Reference proteome</keyword>
<sequence>MSNLTSDKASLVTTASTTASVSPQSAGTSTSAISTSGSSSASKSRTLISAAQSTLTAALNATAISASHQLFTAIQPSTTMANGEPTTIYTSTYVSTTGTAENLRVQPPLCIFELIIRGRGRDTTTIRHSCTLELSNFSVIERFSGRIVRFLEA</sequence>
<evidence type="ECO:0000313" key="2">
    <source>
        <dbReference type="EMBL" id="KAE9385834.1"/>
    </source>
</evidence>
<evidence type="ECO:0000313" key="3">
    <source>
        <dbReference type="Proteomes" id="UP000799118"/>
    </source>
</evidence>
<accession>A0A6A4GKS8</accession>
<protein>
    <submittedName>
        <fullName evidence="2">Uncharacterized protein</fullName>
    </submittedName>
</protein>
<name>A0A6A4GKS8_9AGAR</name>
<dbReference type="EMBL" id="ML769940">
    <property type="protein sequence ID" value="KAE9385834.1"/>
    <property type="molecule type" value="Genomic_DNA"/>
</dbReference>
<evidence type="ECO:0000256" key="1">
    <source>
        <dbReference type="SAM" id="MobiDB-lite"/>
    </source>
</evidence>
<feature type="region of interest" description="Disordered" evidence="1">
    <location>
        <begin position="15"/>
        <end position="40"/>
    </location>
</feature>
<dbReference type="Proteomes" id="UP000799118">
    <property type="component" value="Unassembled WGS sequence"/>
</dbReference>
<reference evidence="2" key="1">
    <citation type="journal article" date="2019" name="Environ. Microbiol.">
        <title>Fungal ecological strategies reflected in gene transcription - a case study of two litter decomposers.</title>
        <authorList>
            <person name="Barbi F."/>
            <person name="Kohler A."/>
            <person name="Barry K."/>
            <person name="Baskaran P."/>
            <person name="Daum C."/>
            <person name="Fauchery L."/>
            <person name="Ihrmark K."/>
            <person name="Kuo A."/>
            <person name="LaButti K."/>
            <person name="Lipzen A."/>
            <person name="Morin E."/>
            <person name="Grigoriev I.V."/>
            <person name="Henrissat B."/>
            <person name="Lindahl B."/>
            <person name="Martin F."/>
        </authorList>
    </citation>
    <scope>NUCLEOTIDE SEQUENCE</scope>
    <source>
        <strain evidence="2">JB14</strain>
    </source>
</reference>
<dbReference type="AlphaFoldDB" id="A0A6A4GKS8"/>
<proteinExistence type="predicted"/>
<organism evidence="2 3">
    <name type="scientific">Gymnopus androsaceus JB14</name>
    <dbReference type="NCBI Taxonomy" id="1447944"/>
    <lineage>
        <taxon>Eukaryota</taxon>
        <taxon>Fungi</taxon>
        <taxon>Dikarya</taxon>
        <taxon>Basidiomycota</taxon>
        <taxon>Agaricomycotina</taxon>
        <taxon>Agaricomycetes</taxon>
        <taxon>Agaricomycetidae</taxon>
        <taxon>Agaricales</taxon>
        <taxon>Marasmiineae</taxon>
        <taxon>Omphalotaceae</taxon>
        <taxon>Gymnopus</taxon>
    </lineage>
</organism>
<gene>
    <name evidence="2" type="ORF">BT96DRAFT_1006672</name>
</gene>